<dbReference type="Proteomes" id="UP000275078">
    <property type="component" value="Unassembled WGS sequence"/>
</dbReference>
<proteinExistence type="predicted"/>
<dbReference type="OrthoDB" id="3210378at2759"/>
<accession>A0A3N4IHP8</accession>
<dbReference type="AlphaFoldDB" id="A0A3N4IHP8"/>
<name>A0A3N4IHP8_ASCIM</name>
<dbReference type="InterPro" id="IPR032675">
    <property type="entry name" value="LRR_dom_sf"/>
</dbReference>
<dbReference type="EMBL" id="ML119663">
    <property type="protein sequence ID" value="RPA83670.1"/>
    <property type="molecule type" value="Genomic_DNA"/>
</dbReference>
<keyword evidence="3" id="KW-1185">Reference proteome</keyword>
<gene>
    <name evidence="2" type="ORF">BJ508DRAFT_56632</name>
</gene>
<dbReference type="Gene3D" id="3.80.10.10">
    <property type="entry name" value="Ribonuclease Inhibitor"/>
    <property type="match status" value="1"/>
</dbReference>
<protein>
    <submittedName>
        <fullName evidence="2">Uncharacterized protein</fullName>
    </submittedName>
</protein>
<dbReference type="SUPFAM" id="SSF52047">
    <property type="entry name" value="RNI-like"/>
    <property type="match status" value="1"/>
</dbReference>
<sequence length="630" mass="70024">MPGLLKVQQSSDEEDDVRSSSTMSIISGTSTRRSSVSSISRSLSGALSRSSSILGKLKRTRSKASEPESRYRKPRIVMNEEIHQAILNGLEMAHKAEGTCYTCLGRDLVAYASVCKDFREVGLKRLYSSVFIHGDECLRHKSHSSKTMPASRLKKLRYTLETRPDYAEWILQLKVPEFRRDLPTSKLTDQQIEIGEVVSLCPNLEKLLGAQYPLEIMSDGLLYALRNCKNLREHLWLLSSGSEAKPRALPDAFESFHGSWTQLQTLVIAGDGTSCISEGSIVRALKKLPSLQRLMFAHLPKSAFTDASLREFPATVRALRLERLEGVTDLGLLSLGRNRNSLGIECLALIGLPLERFSTISTLISGMKRLCRFTLEHDATNFKDASTFALQSESLVYMHWDLRRPKSSSLDRIGTDSQPAQIVVAANGLLATAIGTGKFPKLTKLRAPSDDGQLQKVCKPRWNIARPTDFVFEFSAKDPLATDPSTASFLPRHQLREARRRAEERAEQAGMKMPMFTINIEEDGDVKTSQIIRDRSLAVGNGSSKVYYDLDPDFEGGFPTAESSAFVGLDEILGQWRLETEPQRYCAGVKGEGFTMKKSRRGGHAGGLGHQERSSFYTLCQLGNLFGTTD</sequence>
<feature type="region of interest" description="Disordered" evidence="1">
    <location>
        <begin position="1"/>
        <end position="48"/>
    </location>
</feature>
<dbReference type="STRING" id="1160509.A0A3N4IHP8"/>
<reference evidence="2 3" key="1">
    <citation type="journal article" date="2018" name="Nat. Ecol. Evol.">
        <title>Pezizomycetes genomes reveal the molecular basis of ectomycorrhizal truffle lifestyle.</title>
        <authorList>
            <person name="Murat C."/>
            <person name="Payen T."/>
            <person name="Noel B."/>
            <person name="Kuo A."/>
            <person name="Morin E."/>
            <person name="Chen J."/>
            <person name="Kohler A."/>
            <person name="Krizsan K."/>
            <person name="Balestrini R."/>
            <person name="Da Silva C."/>
            <person name="Montanini B."/>
            <person name="Hainaut M."/>
            <person name="Levati E."/>
            <person name="Barry K.W."/>
            <person name="Belfiori B."/>
            <person name="Cichocki N."/>
            <person name="Clum A."/>
            <person name="Dockter R.B."/>
            <person name="Fauchery L."/>
            <person name="Guy J."/>
            <person name="Iotti M."/>
            <person name="Le Tacon F."/>
            <person name="Lindquist E.A."/>
            <person name="Lipzen A."/>
            <person name="Malagnac F."/>
            <person name="Mello A."/>
            <person name="Molinier V."/>
            <person name="Miyauchi S."/>
            <person name="Poulain J."/>
            <person name="Riccioni C."/>
            <person name="Rubini A."/>
            <person name="Sitrit Y."/>
            <person name="Splivallo R."/>
            <person name="Traeger S."/>
            <person name="Wang M."/>
            <person name="Zifcakova L."/>
            <person name="Wipf D."/>
            <person name="Zambonelli A."/>
            <person name="Paolocci F."/>
            <person name="Nowrousian M."/>
            <person name="Ottonello S."/>
            <person name="Baldrian P."/>
            <person name="Spatafora J.W."/>
            <person name="Henrissat B."/>
            <person name="Nagy L.G."/>
            <person name="Aury J.M."/>
            <person name="Wincker P."/>
            <person name="Grigoriev I.V."/>
            <person name="Bonfante P."/>
            <person name="Martin F.M."/>
        </authorList>
    </citation>
    <scope>NUCLEOTIDE SEQUENCE [LARGE SCALE GENOMIC DNA]</scope>
    <source>
        <strain evidence="2 3">RN42</strain>
    </source>
</reference>
<evidence type="ECO:0000313" key="2">
    <source>
        <dbReference type="EMBL" id="RPA83670.1"/>
    </source>
</evidence>
<evidence type="ECO:0000256" key="1">
    <source>
        <dbReference type="SAM" id="MobiDB-lite"/>
    </source>
</evidence>
<feature type="compositionally biased region" description="Low complexity" evidence="1">
    <location>
        <begin position="19"/>
        <end position="48"/>
    </location>
</feature>
<evidence type="ECO:0000313" key="3">
    <source>
        <dbReference type="Proteomes" id="UP000275078"/>
    </source>
</evidence>
<organism evidence="2 3">
    <name type="scientific">Ascobolus immersus RN42</name>
    <dbReference type="NCBI Taxonomy" id="1160509"/>
    <lineage>
        <taxon>Eukaryota</taxon>
        <taxon>Fungi</taxon>
        <taxon>Dikarya</taxon>
        <taxon>Ascomycota</taxon>
        <taxon>Pezizomycotina</taxon>
        <taxon>Pezizomycetes</taxon>
        <taxon>Pezizales</taxon>
        <taxon>Ascobolaceae</taxon>
        <taxon>Ascobolus</taxon>
    </lineage>
</organism>